<evidence type="ECO:0000313" key="4">
    <source>
        <dbReference type="Proteomes" id="UP000616201"/>
    </source>
</evidence>
<reference evidence="3" key="1">
    <citation type="submission" date="2018-02" db="EMBL/GenBank/DDBJ databases">
        <authorList>
            <person name="Vasarhelyi B.M."/>
            <person name="Deshmukh S."/>
            <person name="Balint B."/>
            <person name="Kukolya J."/>
        </authorList>
    </citation>
    <scope>NUCLEOTIDE SEQUENCE</scope>
    <source>
        <strain evidence="3">KB22</strain>
    </source>
</reference>
<gene>
    <name evidence="3" type="ORF">C4F49_00130</name>
</gene>
<evidence type="ECO:0000256" key="1">
    <source>
        <dbReference type="SAM" id="Phobius"/>
    </source>
</evidence>
<feature type="transmembrane region" description="Helical" evidence="1">
    <location>
        <begin position="341"/>
        <end position="361"/>
    </location>
</feature>
<keyword evidence="1" id="KW-0472">Membrane</keyword>
<evidence type="ECO:0000259" key="2">
    <source>
        <dbReference type="Pfam" id="PF06580"/>
    </source>
</evidence>
<dbReference type="InterPro" id="IPR011990">
    <property type="entry name" value="TPR-like_helical_dom_sf"/>
</dbReference>
<dbReference type="InterPro" id="IPR010559">
    <property type="entry name" value="Sig_transdc_His_kin_internal"/>
</dbReference>
<proteinExistence type="predicted"/>
<name>A0A928UV12_9SPHI</name>
<comment type="caution">
    <text evidence="3">The sequence shown here is derived from an EMBL/GenBank/DDBJ whole genome shotgun (WGS) entry which is preliminary data.</text>
</comment>
<protein>
    <recommendedName>
        <fullName evidence="2">Signal transduction histidine kinase internal region domain-containing protein</fullName>
    </recommendedName>
</protein>
<dbReference type="Gene3D" id="3.30.565.10">
    <property type="entry name" value="Histidine kinase-like ATPase, C-terminal domain"/>
    <property type="match status" value="1"/>
</dbReference>
<dbReference type="PANTHER" id="PTHR34220:SF7">
    <property type="entry name" value="SENSOR HISTIDINE KINASE YPDA"/>
    <property type="match status" value="1"/>
</dbReference>
<dbReference type="InterPro" id="IPR019734">
    <property type="entry name" value="TPR_rpt"/>
</dbReference>
<dbReference type="InterPro" id="IPR036890">
    <property type="entry name" value="HATPase_C_sf"/>
</dbReference>
<dbReference type="Gene3D" id="1.25.40.10">
    <property type="entry name" value="Tetratricopeptide repeat domain"/>
    <property type="match status" value="2"/>
</dbReference>
<dbReference type="SUPFAM" id="SSF55874">
    <property type="entry name" value="ATPase domain of HSP90 chaperone/DNA topoisomerase II/histidine kinase"/>
    <property type="match status" value="1"/>
</dbReference>
<organism evidence="3 4">
    <name type="scientific">Sphingobacterium hungaricum</name>
    <dbReference type="NCBI Taxonomy" id="2082723"/>
    <lineage>
        <taxon>Bacteria</taxon>
        <taxon>Pseudomonadati</taxon>
        <taxon>Bacteroidota</taxon>
        <taxon>Sphingobacteriia</taxon>
        <taxon>Sphingobacteriales</taxon>
        <taxon>Sphingobacteriaceae</taxon>
        <taxon>Sphingobacterium</taxon>
    </lineage>
</organism>
<dbReference type="AlphaFoldDB" id="A0A928UV12"/>
<dbReference type="GO" id="GO:0000155">
    <property type="term" value="F:phosphorelay sensor kinase activity"/>
    <property type="evidence" value="ECO:0007669"/>
    <property type="project" value="InterPro"/>
</dbReference>
<accession>A0A928UV12</accession>
<dbReference type="SUPFAM" id="SSF48452">
    <property type="entry name" value="TPR-like"/>
    <property type="match status" value="1"/>
</dbReference>
<dbReference type="Proteomes" id="UP000616201">
    <property type="component" value="Unassembled WGS sequence"/>
</dbReference>
<dbReference type="InterPro" id="IPR050640">
    <property type="entry name" value="Bact_2-comp_sensor_kinase"/>
</dbReference>
<dbReference type="GO" id="GO:0016020">
    <property type="term" value="C:membrane"/>
    <property type="evidence" value="ECO:0007669"/>
    <property type="project" value="InterPro"/>
</dbReference>
<dbReference type="SMART" id="SM00028">
    <property type="entry name" value="TPR"/>
    <property type="match status" value="4"/>
</dbReference>
<keyword evidence="1" id="KW-0812">Transmembrane</keyword>
<dbReference type="Pfam" id="PF06580">
    <property type="entry name" value="His_kinase"/>
    <property type="match status" value="1"/>
</dbReference>
<feature type="domain" description="Signal transduction histidine kinase internal region" evidence="2">
    <location>
        <begin position="391"/>
        <end position="470"/>
    </location>
</feature>
<evidence type="ECO:0000313" key="3">
    <source>
        <dbReference type="EMBL" id="MBE8712086.1"/>
    </source>
</evidence>
<keyword evidence="1" id="KW-1133">Transmembrane helix</keyword>
<keyword evidence="4" id="KW-1185">Reference proteome</keyword>
<sequence length="600" mass="68429">MIYLRTFLICCFSSIYFLGISQSGYKNLLLAAEDSSANQNYEASLRLAFQAKALKGKDPEYSEKVNSFLGSYYEALGKIDSSIYFYGEAIAALANGTEYADLSFLYNRMGDIEQNYTERYPLAIAYFAKQLKYDKLLQDSASMFDCLNNLGLAYKSNQQLDSALHYFNQVTNTHSPHNAAKSYALLFTADTYSLQKKYPHALRYYDQAIQELNQVQDSIGLYSAYANKGDLLMHQRKFNESIVQLEQAQRHLNPYITSANKAVLYHNFAEVYHELDVFDKAFYYKELETLTKDSINSENIANAVATMTAKYELRQKEDSLFIQQQELVLADAKTKEKERNFLILLIVSIALLILFVSLYRIRQLKYKHASQKQQSEQQAVELLHQYQLSESELKSVRSQMNPHFIFNVLNSIESYIMDNERRTASRLIQKFAALSRLILENSTKSLVTADKEWKSLLLYTELESMRFSNAFSYDFKVGENIRLKDILLPPMLIQPLIENAVLHGLLVQPTNDAHLSVSIEKSEEQLCITVKDNGVGFQTKPSSKATNSIKEKSMGLASIRERIALINKQYPGERASFSITTTGDETIAVICLPLILSVDT</sequence>
<dbReference type="RefSeq" id="WP_196934434.1">
    <property type="nucleotide sequence ID" value="NZ_MU158698.1"/>
</dbReference>
<dbReference type="PANTHER" id="PTHR34220">
    <property type="entry name" value="SENSOR HISTIDINE KINASE YPDA"/>
    <property type="match status" value="1"/>
</dbReference>
<dbReference type="EMBL" id="PRDK01000001">
    <property type="protein sequence ID" value="MBE8712086.1"/>
    <property type="molecule type" value="Genomic_DNA"/>
</dbReference>